<dbReference type="PANTHER" id="PTHR42973:SF39">
    <property type="entry name" value="FAD-BINDING PCMH-TYPE DOMAIN-CONTAINING PROTEIN"/>
    <property type="match status" value="1"/>
</dbReference>
<dbReference type="InterPro" id="IPR050416">
    <property type="entry name" value="FAD-linked_Oxidoreductase"/>
</dbReference>
<dbReference type="PANTHER" id="PTHR42973">
    <property type="entry name" value="BINDING OXIDOREDUCTASE, PUTATIVE (AFU_ORTHOLOGUE AFUA_1G17690)-RELATED"/>
    <property type="match status" value="1"/>
</dbReference>
<dbReference type="AlphaFoldDB" id="A0A6B2LBB9"/>
<keyword evidence="4" id="KW-0560">Oxidoreductase</keyword>
<keyword evidence="3" id="KW-0274">FAD</keyword>
<evidence type="ECO:0000256" key="4">
    <source>
        <dbReference type="ARBA" id="ARBA00023002"/>
    </source>
</evidence>
<dbReference type="Pfam" id="PF08031">
    <property type="entry name" value="BBE"/>
    <property type="match status" value="1"/>
</dbReference>
<keyword evidence="2" id="KW-0285">Flavoprotein</keyword>
<dbReference type="GO" id="GO:0016491">
    <property type="term" value="F:oxidoreductase activity"/>
    <property type="evidence" value="ECO:0007669"/>
    <property type="project" value="UniProtKB-KW"/>
</dbReference>
<evidence type="ECO:0000256" key="1">
    <source>
        <dbReference type="ARBA" id="ARBA00001974"/>
    </source>
</evidence>
<dbReference type="InterPro" id="IPR012951">
    <property type="entry name" value="BBE"/>
</dbReference>
<sequence length="294" mass="32823">MWAVRGGGGSTWGLITSLTLKTHPLPRGGYIGFQIGAVGDFCTGQKDFLTIIEAYLAWTLPLSSKWGGYAIFTPYPTTGRPCELEWAIEIAYVYQGGDDSAVDTWQALVSSIPKAVESASGYAHYEHLWDMIKDEKVEAIIPVPYLAPSDSYAGAIPSVLLSRETVESGALLGLIEKQVAKCTPVHCETWEFSQDLTGNINSPQDSEVSVSPGMRSALLHLMVGASAQDTPLYYALGPYSYFSESAYEMEDWKERYWGRKNYRRLEKIKREFDEDNVFWCRHCVGDQMDLNTTH</sequence>
<dbReference type="Gene3D" id="3.40.462.20">
    <property type="match status" value="1"/>
</dbReference>
<evidence type="ECO:0000259" key="5">
    <source>
        <dbReference type="Pfam" id="PF08031"/>
    </source>
</evidence>
<accession>A0A6B2LBB9</accession>
<organism evidence="6">
    <name type="scientific">Arcella intermedia</name>
    <dbReference type="NCBI Taxonomy" id="1963864"/>
    <lineage>
        <taxon>Eukaryota</taxon>
        <taxon>Amoebozoa</taxon>
        <taxon>Tubulinea</taxon>
        <taxon>Elardia</taxon>
        <taxon>Arcellinida</taxon>
        <taxon>Sphaerothecina</taxon>
        <taxon>Arcellidae</taxon>
        <taxon>Arcella</taxon>
    </lineage>
</organism>
<reference evidence="6" key="1">
    <citation type="journal article" date="2020" name="J. Eukaryot. Microbiol.">
        <title>De novo Sequencing, Assembly and Annotation of the Transcriptome for the Free-Living Testate Amoeba Arcella intermedia.</title>
        <authorList>
            <person name="Ribeiro G.M."/>
            <person name="Porfirio-Sousa A.L."/>
            <person name="Maurer-Alcala X.X."/>
            <person name="Katz L.A."/>
            <person name="Lahr D.J.G."/>
        </authorList>
    </citation>
    <scope>NUCLEOTIDE SEQUENCE</scope>
</reference>
<evidence type="ECO:0000256" key="2">
    <source>
        <dbReference type="ARBA" id="ARBA00022630"/>
    </source>
</evidence>
<proteinExistence type="predicted"/>
<evidence type="ECO:0000256" key="3">
    <source>
        <dbReference type="ARBA" id="ARBA00022827"/>
    </source>
</evidence>
<protein>
    <recommendedName>
        <fullName evidence="5">Berberine/berberine-like domain-containing protein</fullName>
    </recommendedName>
</protein>
<dbReference type="GO" id="GO:0050660">
    <property type="term" value="F:flavin adenine dinucleotide binding"/>
    <property type="evidence" value="ECO:0007669"/>
    <property type="project" value="InterPro"/>
</dbReference>
<name>A0A6B2LBB9_9EUKA</name>
<evidence type="ECO:0000313" key="6">
    <source>
        <dbReference type="EMBL" id="NDV34339.1"/>
    </source>
</evidence>
<dbReference type="InterPro" id="IPR016169">
    <property type="entry name" value="FAD-bd_PCMH_sub2"/>
</dbReference>
<comment type="cofactor">
    <cofactor evidence="1">
        <name>FAD</name>
        <dbReference type="ChEBI" id="CHEBI:57692"/>
    </cofactor>
</comment>
<dbReference type="EMBL" id="GIBP01005370">
    <property type="protein sequence ID" value="NDV34339.1"/>
    <property type="molecule type" value="Transcribed_RNA"/>
</dbReference>
<dbReference type="Gene3D" id="3.30.465.10">
    <property type="match status" value="2"/>
</dbReference>
<feature type="domain" description="Berberine/berberine-like" evidence="5">
    <location>
        <begin position="246"/>
        <end position="282"/>
    </location>
</feature>